<dbReference type="PANTHER" id="PTHR28032">
    <property type="entry name" value="FI02826P"/>
    <property type="match status" value="1"/>
</dbReference>
<dbReference type="InterPro" id="IPR038422">
    <property type="entry name" value="Cut8/Sts1_sf"/>
</dbReference>
<evidence type="ECO:0000256" key="3">
    <source>
        <dbReference type="RuleBase" id="RU368013"/>
    </source>
</evidence>
<dbReference type="GO" id="GO:0031965">
    <property type="term" value="C:nuclear membrane"/>
    <property type="evidence" value="ECO:0007669"/>
    <property type="project" value="TreeGrafter"/>
</dbReference>
<evidence type="ECO:0000256" key="2">
    <source>
        <dbReference type="ARBA" id="ARBA00023242"/>
    </source>
</evidence>
<name>A0A165PQY6_EXIGL</name>
<proteinExistence type="inferred from homology"/>
<dbReference type="GO" id="GO:0070628">
    <property type="term" value="F:proteasome binding"/>
    <property type="evidence" value="ECO:0007669"/>
    <property type="project" value="TreeGrafter"/>
</dbReference>
<dbReference type="OrthoDB" id="10061064at2759"/>
<dbReference type="InParanoid" id="A0A165PQY6"/>
<dbReference type="Proteomes" id="UP000077266">
    <property type="component" value="Unassembled WGS sequence"/>
</dbReference>
<accession>A0A165PQY6</accession>
<dbReference type="GO" id="GO:0031144">
    <property type="term" value="P:proteasome localization"/>
    <property type="evidence" value="ECO:0007669"/>
    <property type="project" value="UniProtKB-UniRule"/>
</dbReference>
<comment type="subcellular location">
    <subcellularLocation>
        <location evidence="3">Cytoplasm</location>
    </subcellularLocation>
    <subcellularLocation>
        <location evidence="3">Nucleus</location>
    </subcellularLocation>
</comment>
<dbReference type="STRING" id="1314781.A0A165PQY6"/>
<dbReference type="GO" id="GO:0015031">
    <property type="term" value="P:protein transport"/>
    <property type="evidence" value="ECO:0007669"/>
    <property type="project" value="UniProtKB-UniRule"/>
</dbReference>
<feature type="compositionally biased region" description="Acidic residues" evidence="4">
    <location>
        <begin position="63"/>
        <end position="77"/>
    </location>
</feature>
<dbReference type="GO" id="GO:0071630">
    <property type="term" value="P:nuclear protein quality control by the ubiquitin-proteasome system"/>
    <property type="evidence" value="ECO:0007669"/>
    <property type="project" value="UniProtKB-UniRule"/>
</dbReference>
<evidence type="ECO:0000256" key="1">
    <source>
        <dbReference type="ARBA" id="ARBA00006199"/>
    </source>
</evidence>
<dbReference type="Gene3D" id="1.20.58.1590">
    <property type="entry name" value="Tethering factor for nuclear proteasome Cut8/Sts1"/>
    <property type="match status" value="1"/>
</dbReference>
<feature type="compositionally biased region" description="Basic and acidic residues" evidence="4">
    <location>
        <begin position="92"/>
        <end position="103"/>
    </location>
</feature>
<keyword evidence="6" id="KW-1185">Reference proteome</keyword>
<dbReference type="PANTHER" id="PTHR28032:SF1">
    <property type="entry name" value="FI02826P"/>
    <property type="match status" value="1"/>
</dbReference>
<dbReference type="GO" id="GO:0005737">
    <property type="term" value="C:cytoplasm"/>
    <property type="evidence" value="ECO:0007669"/>
    <property type="project" value="UniProtKB-SubCell"/>
</dbReference>
<dbReference type="InterPro" id="IPR013868">
    <property type="entry name" value="Cut8/Sts1_fam"/>
</dbReference>
<comment type="subunit">
    <text evidence="3">Binds the proteasome.</text>
</comment>
<keyword evidence="3" id="KW-0963">Cytoplasm</keyword>
<dbReference type="Pfam" id="PF08559">
    <property type="entry name" value="Cut8"/>
    <property type="match status" value="1"/>
</dbReference>
<comment type="similarity">
    <text evidence="1 3">Belongs to the cut8/STS1 family.</text>
</comment>
<dbReference type="EMBL" id="KV425887">
    <property type="protein sequence ID" value="KZW02545.1"/>
    <property type="molecule type" value="Genomic_DNA"/>
</dbReference>
<evidence type="ECO:0000256" key="4">
    <source>
        <dbReference type="SAM" id="MobiDB-lite"/>
    </source>
</evidence>
<keyword evidence="3" id="KW-0813">Transport</keyword>
<gene>
    <name evidence="5" type="ORF">EXIGLDRAFT_637066</name>
</gene>
<reference evidence="5 6" key="1">
    <citation type="journal article" date="2016" name="Mol. Biol. Evol.">
        <title>Comparative Genomics of Early-Diverging Mushroom-Forming Fungi Provides Insights into the Origins of Lignocellulose Decay Capabilities.</title>
        <authorList>
            <person name="Nagy L.G."/>
            <person name="Riley R."/>
            <person name="Tritt A."/>
            <person name="Adam C."/>
            <person name="Daum C."/>
            <person name="Floudas D."/>
            <person name="Sun H."/>
            <person name="Yadav J.S."/>
            <person name="Pangilinan J."/>
            <person name="Larsson K.H."/>
            <person name="Matsuura K."/>
            <person name="Barry K."/>
            <person name="Labutti K."/>
            <person name="Kuo R."/>
            <person name="Ohm R.A."/>
            <person name="Bhattacharya S.S."/>
            <person name="Shirouzu T."/>
            <person name="Yoshinaga Y."/>
            <person name="Martin F.M."/>
            <person name="Grigoriev I.V."/>
            <person name="Hibbett D.S."/>
        </authorList>
    </citation>
    <scope>NUCLEOTIDE SEQUENCE [LARGE SCALE GENOMIC DNA]</scope>
    <source>
        <strain evidence="5 6">HHB12029</strain>
    </source>
</reference>
<dbReference type="AlphaFoldDB" id="A0A165PQY6"/>
<keyword evidence="2 3" id="KW-0539">Nucleus</keyword>
<feature type="region of interest" description="Disordered" evidence="4">
    <location>
        <begin position="50"/>
        <end position="130"/>
    </location>
</feature>
<protein>
    <recommendedName>
        <fullName evidence="3">Tethering factor for nuclear proteasome STS1</fullName>
    </recommendedName>
</protein>
<evidence type="ECO:0000313" key="6">
    <source>
        <dbReference type="Proteomes" id="UP000077266"/>
    </source>
</evidence>
<comment type="function">
    <text evidence="3">Involved in ubiquitin-mediated protein degradation. Regulatory factor in the ubiquitin/proteasome pathway that controls the turnover of proteasome substrates. Targets proteasomes to the nucleus and facilitates the degradation of nuclear proteins.</text>
</comment>
<keyword evidence="3" id="KW-0653">Protein transport</keyword>
<feature type="compositionally biased region" description="Basic and acidic residues" evidence="4">
    <location>
        <begin position="118"/>
        <end position="128"/>
    </location>
</feature>
<sequence length="370" mass="41602">MAHLIVEQQNMFLPHIPKQYPFGAATTAFHHPSPPSALFASHNHNLPARSVAAQSNKRRLERDDEDEENGYGYDDEDGGRQDRRRRASPADAMDRSPTPERPRKAPPKRLRMAAASAAKDKDEHKQAEPEQDVGVLLARLPPQSLLPILTSLIQARPELKPVVLALIPRPTLEMATQALADAARKLRDAYPYSQAPTLSFASTSFGFGSGFAQPQRAPQIRDEYVLSRLRTPIADFVSTALSYLSYFSYAHPQSLAVHTPTLSPFEVYTYLAALTSHIFAQPPLAVNAVSAEIQMRLVEEWKAWVERIDQYVNKEGRMFEARLVQNWIDQLDSFAAQSQFPLGQQMKHVRDTWVARAGWLVQRNAIMSDL</sequence>
<organism evidence="5 6">
    <name type="scientific">Exidia glandulosa HHB12029</name>
    <dbReference type="NCBI Taxonomy" id="1314781"/>
    <lineage>
        <taxon>Eukaryota</taxon>
        <taxon>Fungi</taxon>
        <taxon>Dikarya</taxon>
        <taxon>Basidiomycota</taxon>
        <taxon>Agaricomycotina</taxon>
        <taxon>Agaricomycetes</taxon>
        <taxon>Auriculariales</taxon>
        <taxon>Exidiaceae</taxon>
        <taxon>Exidia</taxon>
    </lineage>
</organism>
<evidence type="ECO:0000313" key="5">
    <source>
        <dbReference type="EMBL" id="KZW02545.1"/>
    </source>
</evidence>